<dbReference type="RefSeq" id="XP_049145703.1">
    <property type="nucleotide sequence ID" value="XM_049288559.1"/>
</dbReference>
<proteinExistence type="predicted"/>
<dbReference type="EMBL" id="CP019477">
    <property type="protein sequence ID" value="UQC84085.1"/>
    <property type="molecule type" value="Genomic_DNA"/>
</dbReference>
<name>A0A9Q8SVX8_9PEZI</name>
<organism evidence="1 2">
    <name type="scientific">Colletotrichum lupini</name>
    <dbReference type="NCBI Taxonomy" id="145971"/>
    <lineage>
        <taxon>Eukaryota</taxon>
        <taxon>Fungi</taxon>
        <taxon>Dikarya</taxon>
        <taxon>Ascomycota</taxon>
        <taxon>Pezizomycotina</taxon>
        <taxon>Sordariomycetes</taxon>
        <taxon>Hypocreomycetidae</taxon>
        <taxon>Glomerellales</taxon>
        <taxon>Glomerellaceae</taxon>
        <taxon>Colletotrichum</taxon>
        <taxon>Colletotrichum acutatum species complex</taxon>
    </lineage>
</organism>
<accession>A0A9Q8SVX8</accession>
<dbReference type="Proteomes" id="UP000830671">
    <property type="component" value="Chromosome 5"/>
</dbReference>
<reference evidence="1" key="1">
    <citation type="journal article" date="2021" name="Mol. Plant Microbe Interact.">
        <title>Complete Genome Sequence of the Plant-Pathogenic Fungus Colletotrichum lupini.</title>
        <authorList>
            <person name="Baroncelli R."/>
            <person name="Pensec F."/>
            <person name="Da Lio D."/>
            <person name="Boufleur T."/>
            <person name="Vicente I."/>
            <person name="Sarrocco S."/>
            <person name="Picot A."/>
            <person name="Baraldi E."/>
            <person name="Sukno S."/>
            <person name="Thon M."/>
            <person name="Le Floch G."/>
        </authorList>
    </citation>
    <scope>NUCLEOTIDE SEQUENCE</scope>
    <source>
        <strain evidence="1">IMI 504893</strain>
    </source>
</reference>
<sequence>MCGPDTCTKPRGGALAVLNQPCSQHSPTTPKQRLRGDLAFHTPGQPGCSLATHARITGGEGCDLQSLSEMIVVIHQSGDLTRKLEDCGLFECFAFSGASILENGSILELALKRPVSLEVGDDGIIGRRVSVFPGTGMDHACAEGIVGFNFVHAFEIGVQYSFMILVRGLPWTFHALCVSGYSNLDTSIHETYDTPICVSNLLAILFIQWPYLTLPKHPRAWPFGLLSTKTPSAKNAEALSSRCISILLHLRPLSVTGISEKP</sequence>
<keyword evidence="2" id="KW-1185">Reference proteome</keyword>
<evidence type="ECO:0000313" key="2">
    <source>
        <dbReference type="Proteomes" id="UP000830671"/>
    </source>
</evidence>
<dbReference type="KEGG" id="clup:CLUP02_09581"/>
<protein>
    <submittedName>
        <fullName evidence="1">Uncharacterized protein</fullName>
    </submittedName>
</protein>
<dbReference type="AlphaFoldDB" id="A0A9Q8SVX8"/>
<gene>
    <name evidence="1" type="ORF">CLUP02_09581</name>
</gene>
<evidence type="ECO:0000313" key="1">
    <source>
        <dbReference type="EMBL" id="UQC84085.1"/>
    </source>
</evidence>
<dbReference type="GeneID" id="73343569"/>